<evidence type="ECO:0000313" key="3">
    <source>
        <dbReference type="Proteomes" id="UP000178606"/>
    </source>
</evidence>
<reference evidence="2 3" key="1">
    <citation type="journal article" date="2016" name="Nat. Commun.">
        <title>Thousands of microbial genomes shed light on interconnected biogeochemical processes in an aquifer system.</title>
        <authorList>
            <person name="Anantharaman K."/>
            <person name="Brown C.T."/>
            <person name="Hug L.A."/>
            <person name="Sharon I."/>
            <person name="Castelle C.J."/>
            <person name="Probst A.J."/>
            <person name="Thomas B.C."/>
            <person name="Singh A."/>
            <person name="Wilkins M.J."/>
            <person name="Karaoz U."/>
            <person name="Brodie E.L."/>
            <person name="Williams K.H."/>
            <person name="Hubbard S.S."/>
            <person name="Banfield J.F."/>
        </authorList>
    </citation>
    <scope>NUCLEOTIDE SEQUENCE [LARGE SCALE GENOMIC DNA]</scope>
    <source>
        <strain evidence="3">RIFCSPLOWO2_12_FULL_64_10</strain>
    </source>
</reference>
<dbReference type="InterPro" id="IPR018708">
    <property type="entry name" value="DUF2225"/>
</dbReference>
<dbReference type="Pfam" id="PF09986">
    <property type="entry name" value="DUF2225"/>
    <property type="match status" value="1"/>
</dbReference>
<sequence length="337" mass="38837">MPVENLEDNLPYRAYEVACPVCGNANAHERLSWDAFRINAQEEDEHPKEIIWKNRAFSHTSPLQFFWASCTTCFFTAEIDDKEFRTWEKDEAKYRNNFIEGVFDQHFAALQNPGSALARLGHDIDPDYPYESTLDKFFLGIYSECLKKNPSVRDLARFYLRLAWMYRDRDLYASPISKPDYEAFLKSLQEGYTLLIPPQPSLPVQPMMVFTEAQALKLAGKYYSIAYNLVREIGVEAELKLFALIGELYFRAYQIDNEEAIFELGKYYFNAGMKRAMQVLNDKEMDPANKNRARVMLDRIGTRGGQLMQLHRTRTGEPAPAAAQPKKKKGILGGLFS</sequence>
<accession>A0A1F6D260</accession>
<gene>
    <name evidence="2" type="ORF">A3F84_01515</name>
</gene>
<dbReference type="AlphaFoldDB" id="A0A1F6D260"/>
<comment type="caution">
    <text evidence="2">The sequence shown here is derived from an EMBL/GenBank/DDBJ whole genome shotgun (WGS) entry which is preliminary data.</text>
</comment>
<name>A0A1F6D260_HANXR</name>
<dbReference type="Proteomes" id="UP000178606">
    <property type="component" value="Unassembled WGS sequence"/>
</dbReference>
<organism evidence="2 3">
    <name type="scientific">Handelsmanbacteria sp. (strain RIFCSPLOWO2_12_FULL_64_10)</name>
    <dbReference type="NCBI Taxonomy" id="1817868"/>
    <lineage>
        <taxon>Bacteria</taxon>
        <taxon>Candidatus Handelsmaniibacteriota</taxon>
    </lineage>
</organism>
<protein>
    <recommendedName>
        <fullName evidence="4">DUF2225 domain-containing protein</fullName>
    </recommendedName>
</protein>
<evidence type="ECO:0000256" key="1">
    <source>
        <dbReference type="SAM" id="MobiDB-lite"/>
    </source>
</evidence>
<evidence type="ECO:0008006" key="4">
    <source>
        <dbReference type="Google" id="ProtNLM"/>
    </source>
</evidence>
<evidence type="ECO:0000313" key="2">
    <source>
        <dbReference type="EMBL" id="OGG55465.1"/>
    </source>
</evidence>
<feature type="region of interest" description="Disordered" evidence="1">
    <location>
        <begin position="314"/>
        <end position="337"/>
    </location>
</feature>
<dbReference type="EMBL" id="MFKF01000076">
    <property type="protein sequence ID" value="OGG55465.1"/>
    <property type="molecule type" value="Genomic_DNA"/>
</dbReference>
<proteinExistence type="predicted"/>